<dbReference type="Pfam" id="PF09084">
    <property type="entry name" value="NMT1"/>
    <property type="match status" value="1"/>
</dbReference>
<dbReference type="PANTHER" id="PTHR30024">
    <property type="entry name" value="ALIPHATIC SULFONATES-BINDING PROTEIN-RELATED"/>
    <property type="match status" value="1"/>
</dbReference>
<dbReference type="EMBL" id="BOQL01000033">
    <property type="protein sequence ID" value="GIM70893.1"/>
    <property type="molecule type" value="Genomic_DNA"/>
</dbReference>
<dbReference type="SUPFAM" id="SSF53850">
    <property type="entry name" value="Periplasmic binding protein-like II"/>
    <property type="match status" value="1"/>
</dbReference>
<comment type="caution">
    <text evidence="6">The sequence shown here is derived from an EMBL/GenBank/DDBJ whole genome shotgun (WGS) entry which is preliminary data.</text>
</comment>
<reference evidence="6" key="1">
    <citation type="submission" date="2021-03" db="EMBL/GenBank/DDBJ databases">
        <title>Whole genome shotgun sequence of Actinoplanes auranticolor NBRC 12245.</title>
        <authorList>
            <person name="Komaki H."/>
            <person name="Tamura T."/>
        </authorList>
    </citation>
    <scope>NUCLEOTIDE SEQUENCE</scope>
    <source>
        <strain evidence="6">NBRC 12245</strain>
    </source>
</reference>
<dbReference type="PROSITE" id="PS51257">
    <property type="entry name" value="PROKAR_LIPOPROTEIN"/>
    <property type="match status" value="1"/>
</dbReference>
<evidence type="ECO:0000256" key="4">
    <source>
        <dbReference type="SAM" id="SignalP"/>
    </source>
</evidence>
<name>A0A919SHP4_9ACTN</name>
<dbReference type="RefSeq" id="WP_212990319.1">
    <property type="nucleotide sequence ID" value="NZ_BAABEA010000006.1"/>
</dbReference>
<gene>
    <name evidence="6" type="ORF">Aau02nite_43160</name>
</gene>
<accession>A0A919SHP4</accession>
<dbReference type="InterPro" id="IPR015168">
    <property type="entry name" value="SsuA/THI5"/>
</dbReference>
<evidence type="ECO:0000259" key="5">
    <source>
        <dbReference type="Pfam" id="PF09084"/>
    </source>
</evidence>
<dbReference type="Proteomes" id="UP000681340">
    <property type="component" value="Unassembled WGS sequence"/>
</dbReference>
<evidence type="ECO:0000313" key="7">
    <source>
        <dbReference type="Proteomes" id="UP000681340"/>
    </source>
</evidence>
<protein>
    <recommendedName>
        <fullName evidence="5">SsuA/THI5-like domain-containing protein</fullName>
    </recommendedName>
</protein>
<keyword evidence="7" id="KW-1185">Reference proteome</keyword>
<comment type="subcellular location">
    <subcellularLocation>
        <location evidence="1">Periplasm</location>
    </subcellularLocation>
</comment>
<evidence type="ECO:0000256" key="2">
    <source>
        <dbReference type="ARBA" id="ARBA00010742"/>
    </source>
</evidence>
<evidence type="ECO:0000256" key="1">
    <source>
        <dbReference type="ARBA" id="ARBA00004418"/>
    </source>
</evidence>
<keyword evidence="3 4" id="KW-0732">Signal</keyword>
<dbReference type="AlphaFoldDB" id="A0A919SHP4"/>
<evidence type="ECO:0000313" key="6">
    <source>
        <dbReference type="EMBL" id="GIM70893.1"/>
    </source>
</evidence>
<feature type="domain" description="SsuA/THI5-like" evidence="5">
    <location>
        <begin position="45"/>
        <end position="261"/>
    </location>
</feature>
<dbReference type="PANTHER" id="PTHR30024:SF47">
    <property type="entry name" value="TAURINE-BINDING PERIPLASMIC PROTEIN"/>
    <property type="match status" value="1"/>
</dbReference>
<comment type="similarity">
    <text evidence="2">Belongs to the bacterial solute-binding protein SsuA/TauA family.</text>
</comment>
<proteinExistence type="inferred from homology"/>
<feature type="signal peptide" evidence="4">
    <location>
        <begin position="1"/>
        <end position="18"/>
    </location>
</feature>
<evidence type="ECO:0000256" key="3">
    <source>
        <dbReference type="ARBA" id="ARBA00022729"/>
    </source>
</evidence>
<feature type="chain" id="PRO_5037735878" description="SsuA/THI5-like domain-containing protein" evidence="4">
    <location>
        <begin position="19"/>
        <end position="318"/>
    </location>
</feature>
<dbReference type="GO" id="GO:0042597">
    <property type="term" value="C:periplasmic space"/>
    <property type="evidence" value="ECO:0007669"/>
    <property type="project" value="UniProtKB-SubCell"/>
</dbReference>
<dbReference type="Gene3D" id="3.40.190.10">
    <property type="entry name" value="Periplasmic binding protein-like II"/>
    <property type="match status" value="2"/>
</dbReference>
<sequence>MRRILAAVAVTVTLFAAAACSSETEQPDKAGVGTKVSVGVIPIVDVAPIYLGKQKGFFSSRGIDLTLVPEQGGAPIVKGVLAGKYQFGFSNVTSLMAAKSDGAPLKAVANGVASTGRAGRDFSAVVVADGSPIRSAKDLAGKRVAVNTLKNLGDTTVRQSVRQDKGDPATIQFQAMPFSEMPAALQNQQVDAAWVVEPQLSEVLTQGGQVVASNYVDTAPDLTVAMYFTGTAVIDKDPELVKNFAAAVNESLQYAAGHPEEIRATVGTYTKINDVVRTAMILPSWPNDINRPSLERLATLGRTDGIFTKPPVLDDLLP</sequence>
<organism evidence="6 7">
    <name type="scientific">Actinoplanes auranticolor</name>
    <dbReference type="NCBI Taxonomy" id="47988"/>
    <lineage>
        <taxon>Bacteria</taxon>
        <taxon>Bacillati</taxon>
        <taxon>Actinomycetota</taxon>
        <taxon>Actinomycetes</taxon>
        <taxon>Micromonosporales</taxon>
        <taxon>Micromonosporaceae</taxon>
        <taxon>Actinoplanes</taxon>
    </lineage>
</organism>